<evidence type="ECO:0000256" key="1">
    <source>
        <dbReference type="ARBA" id="ARBA00008777"/>
    </source>
</evidence>
<dbReference type="PANTHER" id="PTHR14413:SF16">
    <property type="entry name" value="LARGE RIBOSOMAL SUBUNIT PROTEIN BL17M"/>
    <property type="match status" value="1"/>
</dbReference>
<comment type="subunit">
    <text evidence="4">Part of the 50S ribosomal subunit. Contacts protein L32.</text>
</comment>
<evidence type="ECO:0000256" key="4">
    <source>
        <dbReference type="HAMAP-Rule" id="MF_01368"/>
    </source>
</evidence>
<proteinExistence type="inferred from homology"/>
<keyword evidence="3 4" id="KW-0687">Ribonucleoprotein</keyword>
<dbReference type="EMBL" id="DSMG01000041">
    <property type="protein sequence ID" value="HDX30538.1"/>
    <property type="molecule type" value="Genomic_DNA"/>
</dbReference>
<name>A0A7C1FMP3_9CHLR</name>
<dbReference type="NCBIfam" id="TIGR00059">
    <property type="entry name" value="L17"/>
    <property type="match status" value="1"/>
</dbReference>
<evidence type="ECO:0000256" key="3">
    <source>
        <dbReference type="ARBA" id="ARBA00023274"/>
    </source>
</evidence>
<reference evidence="6" key="1">
    <citation type="journal article" date="2020" name="mSystems">
        <title>Genome- and Community-Level Interaction Insights into Carbon Utilization and Element Cycling Functions of Hydrothermarchaeota in Hydrothermal Sediment.</title>
        <authorList>
            <person name="Zhou Z."/>
            <person name="Liu Y."/>
            <person name="Xu W."/>
            <person name="Pan J."/>
            <person name="Luo Z.H."/>
            <person name="Li M."/>
        </authorList>
    </citation>
    <scope>NUCLEOTIDE SEQUENCE [LARGE SCALE GENOMIC DNA]</scope>
    <source>
        <strain evidence="6">SpSt-289</strain>
    </source>
</reference>
<protein>
    <recommendedName>
        <fullName evidence="4">Large ribosomal subunit protein bL17</fullName>
    </recommendedName>
</protein>
<evidence type="ECO:0000313" key="6">
    <source>
        <dbReference type="EMBL" id="HDX30538.1"/>
    </source>
</evidence>
<dbReference type="InterPro" id="IPR000456">
    <property type="entry name" value="Ribosomal_bL17"/>
</dbReference>
<evidence type="ECO:0000256" key="5">
    <source>
        <dbReference type="RuleBase" id="RU000660"/>
    </source>
</evidence>
<comment type="caution">
    <text evidence="6">The sequence shown here is derived from an EMBL/GenBank/DDBJ whole genome shotgun (WGS) entry which is preliminary data.</text>
</comment>
<dbReference type="PANTHER" id="PTHR14413">
    <property type="entry name" value="RIBOSOMAL PROTEIN L17"/>
    <property type="match status" value="1"/>
</dbReference>
<dbReference type="AlphaFoldDB" id="A0A7C1FMP3"/>
<organism evidence="6">
    <name type="scientific">Caldilinea aerophila</name>
    <dbReference type="NCBI Taxonomy" id="133453"/>
    <lineage>
        <taxon>Bacteria</taxon>
        <taxon>Bacillati</taxon>
        <taxon>Chloroflexota</taxon>
        <taxon>Caldilineae</taxon>
        <taxon>Caldilineales</taxon>
        <taxon>Caldilineaceae</taxon>
        <taxon>Caldilinea</taxon>
    </lineage>
</organism>
<dbReference type="InterPro" id="IPR036373">
    <property type="entry name" value="Ribosomal_bL17_sf"/>
</dbReference>
<accession>A0A7C1FMP3</accession>
<dbReference type="Gene3D" id="3.90.1030.10">
    <property type="entry name" value="Ribosomal protein L17"/>
    <property type="match status" value="1"/>
</dbReference>
<dbReference type="GO" id="GO:0022625">
    <property type="term" value="C:cytosolic large ribosomal subunit"/>
    <property type="evidence" value="ECO:0007669"/>
    <property type="project" value="TreeGrafter"/>
</dbReference>
<comment type="similarity">
    <text evidence="1 4 5">Belongs to the bacterial ribosomal protein bL17 family.</text>
</comment>
<dbReference type="HAMAP" id="MF_01368">
    <property type="entry name" value="Ribosomal_bL17"/>
    <property type="match status" value="1"/>
</dbReference>
<dbReference type="Pfam" id="PF01196">
    <property type="entry name" value="Ribosomal_L17"/>
    <property type="match status" value="1"/>
</dbReference>
<dbReference type="SUPFAM" id="SSF64263">
    <property type="entry name" value="Prokaryotic ribosomal protein L17"/>
    <property type="match status" value="1"/>
</dbReference>
<keyword evidence="2 4" id="KW-0689">Ribosomal protein</keyword>
<evidence type="ECO:0000256" key="2">
    <source>
        <dbReference type="ARBA" id="ARBA00022980"/>
    </source>
</evidence>
<dbReference type="InterPro" id="IPR047859">
    <property type="entry name" value="Ribosomal_bL17_CS"/>
</dbReference>
<gene>
    <name evidence="4" type="primary">rplQ</name>
    <name evidence="6" type="ORF">ENQ20_03480</name>
</gene>
<dbReference type="GO" id="GO:0006412">
    <property type="term" value="P:translation"/>
    <property type="evidence" value="ECO:0007669"/>
    <property type="project" value="UniProtKB-UniRule"/>
</dbReference>
<dbReference type="GO" id="GO:0003735">
    <property type="term" value="F:structural constituent of ribosome"/>
    <property type="evidence" value="ECO:0007669"/>
    <property type="project" value="InterPro"/>
</dbReference>
<sequence length="127" mass="14470">MRHRVFGRRLGRNSAQRKALFRNLVRELYLHERIVTTEAKARAVRGDAERLITKAKRGLSGEGNRVHAQRQVVAYLNDKTVAKKVFDVFAPRYAERNGGYTRIIKLGKRQGDAADMVILELVDRPAA</sequence>
<dbReference type="PROSITE" id="PS01167">
    <property type="entry name" value="RIBOSOMAL_L17"/>
    <property type="match status" value="1"/>
</dbReference>